<organism evidence="1 2">
    <name type="scientific">Vitrella brassicaformis (strain CCMP3155)</name>
    <dbReference type="NCBI Taxonomy" id="1169540"/>
    <lineage>
        <taxon>Eukaryota</taxon>
        <taxon>Sar</taxon>
        <taxon>Alveolata</taxon>
        <taxon>Colpodellida</taxon>
        <taxon>Vitrellaceae</taxon>
        <taxon>Vitrella</taxon>
    </lineage>
</organism>
<accession>A0A0G4GVJ0</accession>
<dbReference type="EMBL" id="CDMY01000840">
    <property type="protein sequence ID" value="CEM34940.1"/>
    <property type="molecule type" value="Genomic_DNA"/>
</dbReference>
<evidence type="ECO:0000313" key="2">
    <source>
        <dbReference type="Proteomes" id="UP000041254"/>
    </source>
</evidence>
<dbReference type="VEuPathDB" id="CryptoDB:Vbra_18775"/>
<gene>
    <name evidence="1" type="ORF">Vbra_18775</name>
</gene>
<dbReference type="InParanoid" id="A0A0G4GVJ0"/>
<evidence type="ECO:0000313" key="1">
    <source>
        <dbReference type="EMBL" id="CEM34940.1"/>
    </source>
</evidence>
<reference evidence="1 2" key="1">
    <citation type="submission" date="2014-11" db="EMBL/GenBank/DDBJ databases">
        <authorList>
            <person name="Zhu J."/>
            <person name="Qi W."/>
            <person name="Song R."/>
        </authorList>
    </citation>
    <scope>NUCLEOTIDE SEQUENCE [LARGE SCALE GENOMIC DNA]</scope>
</reference>
<name>A0A0G4GVJ0_VITBC</name>
<dbReference type="AlphaFoldDB" id="A0A0G4GVJ0"/>
<dbReference type="OrthoDB" id="2215036at2759"/>
<proteinExistence type="predicted"/>
<dbReference type="Proteomes" id="UP000041254">
    <property type="component" value="Unassembled WGS sequence"/>
</dbReference>
<keyword evidence="2" id="KW-1185">Reference proteome</keyword>
<dbReference type="PhylomeDB" id="A0A0G4GVJ0"/>
<sequence length="291" mass="31947">MAQAMTCPPSGPVAQQRSTFLYDHSSACEIGQRLVTHDGSQLDGALVERLQFFGEAISRQWQRWTPEQRASVKAVLLSYPTRLPADCLPSPTVQQQCAVALLQRLPADTIAVLWRHGVVRLMRNASMDLVAAVLRGASMCTKQLGLWAKLICATFRGYVGHVSRPSQPTMGGGRLFRPYPVHHPWMAQAMTCPPSGPVAQQRSTSIYDHSSACEVGHRLVTHDGSQLDGALVERVQFIGHTLFREAISRQWQGWTPGQRASVKVVLLSYPTQLQADRLLDRPSSAATSLGG</sequence>
<protein>
    <submittedName>
        <fullName evidence="1">Uncharacterized protein</fullName>
    </submittedName>
</protein>